<feature type="domain" description="PD-(D/E)XK endonuclease-like" evidence="1">
    <location>
        <begin position="4"/>
        <end position="166"/>
    </location>
</feature>
<organism evidence="2 3">
    <name type="scientific">Candidatus Galligastranaerophilus intestinavium</name>
    <dbReference type="NCBI Taxonomy" id="2840836"/>
    <lineage>
        <taxon>Bacteria</taxon>
        <taxon>Candidatus Galligastranaerophilus</taxon>
    </lineage>
</organism>
<dbReference type="AlphaFoldDB" id="A0A9D1JZH8"/>
<dbReference type="SUPFAM" id="SSF52980">
    <property type="entry name" value="Restriction endonuclease-like"/>
    <property type="match status" value="1"/>
</dbReference>
<dbReference type="InterPro" id="IPR011335">
    <property type="entry name" value="Restrct_endonuc-II-like"/>
</dbReference>
<evidence type="ECO:0000313" key="2">
    <source>
        <dbReference type="EMBL" id="HIS74993.1"/>
    </source>
</evidence>
<comment type="caution">
    <text evidence="2">The sequence shown here is derived from an EMBL/GenBank/DDBJ whole genome shotgun (WGS) entry which is preliminary data.</text>
</comment>
<sequence length="195" mass="23232">MNTFSANSLKVLDENVENFINRYILQLDFLNKNESAKRGERLHAMISYYIKGFDITKIKSNMPKIEQELLEKVLRDEIFKNKEKFIKSEENFLVKCTHKGYNFYLTGRFDAIFQDKDNYIIYDWKSKNIPKSPECDLQSIVYLYCGSKIFKTQNISICYYSLEKTEFLTVNFSKENNYFESITKVIDKLPKKYLT</sequence>
<dbReference type="Gene3D" id="3.90.320.10">
    <property type="match status" value="1"/>
</dbReference>
<dbReference type="Pfam" id="PF12705">
    <property type="entry name" value="PDDEXK_1"/>
    <property type="match status" value="1"/>
</dbReference>
<reference evidence="2" key="1">
    <citation type="submission" date="2020-10" db="EMBL/GenBank/DDBJ databases">
        <authorList>
            <person name="Gilroy R."/>
        </authorList>
    </citation>
    <scope>NUCLEOTIDE SEQUENCE</scope>
    <source>
        <strain evidence="2">CHK152-2871</strain>
    </source>
</reference>
<dbReference type="EMBL" id="DVJQ01000071">
    <property type="protein sequence ID" value="HIS74993.1"/>
    <property type="molecule type" value="Genomic_DNA"/>
</dbReference>
<dbReference type="InterPro" id="IPR011604">
    <property type="entry name" value="PDDEXK-like_dom_sf"/>
</dbReference>
<gene>
    <name evidence="2" type="ORF">IAA86_08250</name>
</gene>
<dbReference type="Proteomes" id="UP000886865">
    <property type="component" value="Unassembled WGS sequence"/>
</dbReference>
<evidence type="ECO:0000259" key="1">
    <source>
        <dbReference type="Pfam" id="PF12705"/>
    </source>
</evidence>
<proteinExistence type="predicted"/>
<reference evidence="2" key="2">
    <citation type="journal article" date="2021" name="PeerJ">
        <title>Extensive microbial diversity within the chicken gut microbiome revealed by metagenomics and culture.</title>
        <authorList>
            <person name="Gilroy R."/>
            <person name="Ravi A."/>
            <person name="Getino M."/>
            <person name="Pursley I."/>
            <person name="Horton D.L."/>
            <person name="Alikhan N.F."/>
            <person name="Baker D."/>
            <person name="Gharbi K."/>
            <person name="Hall N."/>
            <person name="Watson M."/>
            <person name="Adriaenssens E.M."/>
            <person name="Foster-Nyarko E."/>
            <person name="Jarju S."/>
            <person name="Secka A."/>
            <person name="Antonio M."/>
            <person name="Oren A."/>
            <person name="Chaudhuri R.R."/>
            <person name="La Ragione R."/>
            <person name="Hildebrand F."/>
            <person name="Pallen M.J."/>
        </authorList>
    </citation>
    <scope>NUCLEOTIDE SEQUENCE</scope>
    <source>
        <strain evidence="2">CHK152-2871</strain>
    </source>
</reference>
<protein>
    <submittedName>
        <fullName evidence="2">PD-(D/E)XK nuclease family protein</fullName>
    </submittedName>
</protein>
<dbReference type="InterPro" id="IPR038726">
    <property type="entry name" value="PDDEXK_AddAB-type"/>
</dbReference>
<accession>A0A9D1JZH8</accession>
<name>A0A9D1JZH8_9BACT</name>
<evidence type="ECO:0000313" key="3">
    <source>
        <dbReference type="Proteomes" id="UP000886865"/>
    </source>
</evidence>